<dbReference type="PANTHER" id="PTHR12110:SF21">
    <property type="entry name" value="XYLOSE ISOMERASE-LIKE TIM BARREL DOMAIN-CONTAINING PROTEIN"/>
    <property type="match status" value="1"/>
</dbReference>
<dbReference type="AlphaFoldDB" id="A0A1I5HP21"/>
<dbReference type="PANTHER" id="PTHR12110">
    <property type="entry name" value="HYDROXYPYRUVATE ISOMERASE"/>
    <property type="match status" value="1"/>
</dbReference>
<dbReference type="GO" id="GO:0016853">
    <property type="term" value="F:isomerase activity"/>
    <property type="evidence" value="ECO:0007669"/>
    <property type="project" value="UniProtKB-KW"/>
</dbReference>
<gene>
    <name evidence="2" type="ORF">SAMN04489757_13225</name>
</gene>
<dbReference type="OrthoDB" id="2063291at2"/>
<evidence type="ECO:0000313" key="3">
    <source>
        <dbReference type="Proteomes" id="UP000198806"/>
    </source>
</evidence>
<dbReference type="InterPro" id="IPR050312">
    <property type="entry name" value="IolE/XylAMocC-like"/>
</dbReference>
<accession>A0A1I5HP21</accession>
<keyword evidence="2" id="KW-0413">Isomerase</keyword>
<name>A0A1I5HP21_9FIRM</name>
<evidence type="ECO:0000259" key="1">
    <source>
        <dbReference type="Pfam" id="PF01261"/>
    </source>
</evidence>
<keyword evidence="3" id="KW-1185">Reference proteome</keyword>
<protein>
    <submittedName>
        <fullName evidence="2">Sugar phosphate isomerase/epimerase</fullName>
    </submittedName>
</protein>
<evidence type="ECO:0000313" key="2">
    <source>
        <dbReference type="EMBL" id="SFO50003.1"/>
    </source>
</evidence>
<dbReference type="Gene3D" id="3.20.20.150">
    <property type="entry name" value="Divalent-metal-dependent TIM barrel enzymes"/>
    <property type="match status" value="1"/>
</dbReference>
<dbReference type="Proteomes" id="UP000198806">
    <property type="component" value="Unassembled WGS sequence"/>
</dbReference>
<reference evidence="2 3" key="1">
    <citation type="submission" date="2016-10" db="EMBL/GenBank/DDBJ databases">
        <authorList>
            <person name="de Groot N.N."/>
        </authorList>
    </citation>
    <scope>NUCLEOTIDE SEQUENCE [LARGE SCALE GENOMIC DNA]</scope>
    <source>
        <strain evidence="2 3">DSM 1283</strain>
    </source>
</reference>
<proteinExistence type="predicted"/>
<dbReference type="InterPro" id="IPR036237">
    <property type="entry name" value="Xyl_isomerase-like_sf"/>
</dbReference>
<dbReference type="RefSeq" id="WP_091687775.1">
    <property type="nucleotide sequence ID" value="NZ_BAABFM010000046.1"/>
</dbReference>
<dbReference type="STRING" id="1527.SAMN04489757_13225"/>
<sequence length="283" mass="32110">MLTFGVRAHDMDKVPFAELIQDIHKREVECIQLALKKSITEFNVSNEALTPGLAAYMKNILDNNHVNIAVLGCYLNLATPDKIQLEKNIETYKANIRFAKYLGCGMVGTETGALNTKYEFSPENHSDKALEIFIHNLRDIVTYAEKLGVIIGIEPVVTHIVSTVERAKAVLDTIDSPNLQIIFDPVNLISVDNYKVQEQMMVDAFDLIGQEISVIHMKDFLIEGNEKKKAPIGKGMFKLEKLLSLLKEHKPYIQILMEDIEPSYINEARDYIMDVFHNIRETS</sequence>
<dbReference type="EMBL" id="FOWD01000032">
    <property type="protein sequence ID" value="SFO50003.1"/>
    <property type="molecule type" value="Genomic_DNA"/>
</dbReference>
<dbReference type="InterPro" id="IPR013022">
    <property type="entry name" value="Xyl_isomerase-like_TIM-brl"/>
</dbReference>
<organism evidence="2 3">
    <name type="scientific">Anaerocolumna aminovalerica</name>
    <dbReference type="NCBI Taxonomy" id="1527"/>
    <lineage>
        <taxon>Bacteria</taxon>
        <taxon>Bacillati</taxon>
        <taxon>Bacillota</taxon>
        <taxon>Clostridia</taxon>
        <taxon>Lachnospirales</taxon>
        <taxon>Lachnospiraceae</taxon>
        <taxon>Anaerocolumna</taxon>
    </lineage>
</organism>
<dbReference type="Pfam" id="PF01261">
    <property type="entry name" value="AP_endonuc_2"/>
    <property type="match status" value="1"/>
</dbReference>
<feature type="domain" description="Xylose isomerase-like TIM barrel" evidence="1">
    <location>
        <begin position="45"/>
        <end position="259"/>
    </location>
</feature>
<dbReference type="SUPFAM" id="SSF51658">
    <property type="entry name" value="Xylose isomerase-like"/>
    <property type="match status" value="1"/>
</dbReference>